<evidence type="ECO:0000313" key="1">
    <source>
        <dbReference type="EMBL" id="RWS24514.1"/>
    </source>
</evidence>
<proteinExistence type="predicted"/>
<protein>
    <submittedName>
        <fullName evidence="1">Uncharacterized protein</fullName>
    </submittedName>
</protein>
<reference evidence="1 2" key="1">
    <citation type="journal article" date="2018" name="Gigascience">
        <title>Genomes of trombidid mites reveal novel predicted allergens and laterally-transferred genes associated with secondary metabolism.</title>
        <authorList>
            <person name="Dong X."/>
            <person name="Chaisiri K."/>
            <person name="Xia D."/>
            <person name="Armstrong S.D."/>
            <person name="Fang Y."/>
            <person name="Donnelly M.J."/>
            <person name="Kadowaki T."/>
            <person name="McGarry J.W."/>
            <person name="Darby A.C."/>
            <person name="Makepeace B.L."/>
        </authorList>
    </citation>
    <scope>NUCLEOTIDE SEQUENCE [LARGE SCALE GENOMIC DNA]</scope>
    <source>
        <strain evidence="1">UoL-UT</strain>
    </source>
</reference>
<dbReference type="Proteomes" id="UP000288716">
    <property type="component" value="Unassembled WGS sequence"/>
</dbReference>
<evidence type="ECO:0000313" key="2">
    <source>
        <dbReference type="Proteomes" id="UP000288716"/>
    </source>
</evidence>
<dbReference type="EMBL" id="NCKV01004777">
    <property type="protein sequence ID" value="RWS24514.1"/>
    <property type="molecule type" value="Genomic_DNA"/>
</dbReference>
<gene>
    <name evidence="1" type="ORF">B4U80_13208</name>
</gene>
<dbReference type="Gene3D" id="1.10.600.10">
    <property type="entry name" value="Farnesyl Diphosphate Synthase"/>
    <property type="match status" value="1"/>
</dbReference>
<dbReference type="InterPro" id="IPR008949">
    <property type="entry name" value="Isoprenoid_synthase_dom_sf"/>
</dbReference>
<comment type="caution">
    <text evidence="1">The sequence shown here is derived from an EMBL/GenBank/DDBJ whole genome shotgun (WGS) entry which is preliminary data.</text>
</comment>
<dbReference type="VEuPathDB" id="VectorBase:LDEU007526"/>
<dbReference type="Pfam" id="PF19086">
    <property type="entry name" value="Terpene_syn_C_2"/>
    <property type="match status" value="1"/>
</dbReference>
<dbReference type="AlphaFoldDB" id="A0A443SAL1"/>
<name>A0A443SAL1_9ACAR</name>
<sequence length="327" mass="38515">MANVENFSDDELEDCCPLQPRKLLYGPFRVPLDERRHKDHVKLETEVQRWFRSFIKNFSVDWRQYDGRGFSNIVSRSYCYASYERQLITSKLFIIIGYINDVVAGDDSWLGEHKNNIMAILREAKIVKLESEDNNIEAAFSDAWLNVVKTSPKEWQQCVITSLDQWFKSLEIIAPIRDADTPCPKLDYYILRPPTSATDMAHLFIEYNQENYLTYFQRYNPAFQIMTQNSTELTWLLKDINKHKKCFRCHKDCSFNLIVLKILIDKVIHIRAIKSTEATINELYDVLALISSTYVDLLPQNIEAYIDGVKHYLTAIHYFTREGYRYL</sequence>
<accession>A0A443SAL1</accession>
<keyword evidence="2" id="KW-1185">Reference proteome</keyword>
<organism evidence="1 2">
    <name type="scientific">Leptotrombidium deliense</name>
    <dbReference type="NCBI Taxonomy" id="299467"/>
    <lineage>
        <taxon>Eukaryota</taxon>
        <taxon>Metazoa</taxon>
        <taxon>Ecdysozoa</taxon>
        <taxon>Arthropoda</taxon>
        <taxon>Chelicerata</taxon>
        <taxon>Arachnida</taxon>
        <taxon>Acari</taxon>
        <taxon>Acariformes</taxon>
        <taxon>Trombidiformes</taxon>
        <taxon>Prostigmata</taxon>
        <taxon>Anystina</taxon>
        <taxon>Parasitengona</taxon>
        <taxon>Trombiculoidea</taxon>
        <taxon>Trombiculidae</taxon>
        <taxon>Leptotrombidium</taxon>
    </lineage>
</organism>
<dbReference type="SUPFAM" id="SSF48576">
    <property type="entry name" value="Terpenoid synthases"/>
    <property type="match status" value="1"/>
</dbReference>